<name>A0A099LSQ7_9VIBR</name>
<dbReference type="GO" id="GO:0003677">
    <property type="term" value="F:DNA binding"/>
    <property type="evidence" value="ECO:0007669"/>
    <property type="project" value="UniProtKB-KW"/>
</dbReference>
<dbReference type="eggNOG" id="COG1395">
    <property type="taxonomic scope" value="Bacteria"/>
</dbReference>
<dbReference type="SMART" id="SM00530">
    <property type="entry name" value="HTH_XRE"/>
    <property type="match status" value="1"/>
</dbReference>
<reference evidence="2 3" key="1">
    <citation type="submission" date="2014-04" db="EMBL/GenBank/DDBJ databases">
        <title>Genome sequencing of Vibrio navarrensis strains.</title>
        <authorList>
            <person name="Gladney L.M."/>
            <person name="Katz L.S."/>
            <person name="Marino-Ramirez L."/>
            <person name="Jordan I.K."/>
        </authorList>
    </citation>
    <scope>NUCLEOTIDE SEQUENCE [LARGE SCALE GENOMIC DNA]</scope>
    <source>
        <strain evidence="2 3">ATCC 51183</strain>
    </source>
</reference>
<dbReference type="InterPro" id="IPR001387">
    <property type="entry name" value="Cro/C1-type_HTH"/>
</dbReference>
<gene>
    <name evidence="2" type="ORF">EA26_02935</name>
</gene>
<accession>A0A099LSQ7</accession>
<proteinExistence type="predicted"/>
<dbReference type="Gene3D" id="1.10.260.40">
    <property type="entry name" value="lambda repressor-like DNA-binding domains"/>
    <property type="match status" value="1"/>
</dbReference>
<dbReference type="AlphaFoldDB" id="A0A099LSQ7"/>
<dbReference type="CDD" id="cd00093">
    <property type="entry name" value="HTH_XRE"/>
    <property type="match status" value="1"/>
</dbReference>
<keyword evidence="2" id="KW-0238">DNA-binding</keyword>
<comment type="caution">
    <text evidence="2">The sequence shown here is derived from an EMBL/GenBank/DDBJ whole genome shotgun (WGS) entry which is preliminary data.</text>
</comment>
<evidence type="ECO:0000313" key="2">
    <source>
        <dbReference type="EMBL" id="KGK10317.1"/>
    </source>
</evidence>
<dbReference type="Pfam" id="PF01381">
    <property type="entry name" value="HTH_3"/>
    <property type="match status" value="1"/>
</dbReference>
<organism evidence="2 3">
    <name type="scientific">Vibrio navarrensis</name>
    <dbReference type="NCBI Taxonomy" id="29495"/>
    <lineage>
        <taxon>Bacteria</taxon>
        <taxon>Pseudomonadati</taxon>
        <taxon>Pseudomonadota</taxon>
        <taxon>Gammaproteobacteria</taxon>
        <taxon>Vibrionales</taxon>
        <taxon>Vibrionaceae</taxon>
        <taxon>Vibrio</taxon>
    </lineage>
</organism>
<dbReference type="SUPFAM" id="SSF47413">
    <property type="entry name" value="lambda repressor-like DNA-binding domains"/>
    <property type="match status" value="1"/>
</dbReference>
<feature type="domain" description="HTH cro/C1-type" evidence="1">
    <location>
        <begin position="28"/>
        <end position="82"/>
    </location>
</feature>
<dbReference type="EMBL" id="JMCG01000001">
    <property type="protein sequence ID" value="KGK10317.1"/>
    <property type="molecule type" value="Genomic_DNA"/>
</dbReference>
<dbReference type="InterPro" id="IPR010982">
    <property type="entry name" value="Lambda_DNA-bd_dom_sf"/>
</dbReference>
<keyword evidence="3" id="KW-1185">Reference proteome</keyword>
<evidence type="ECO:0000313" key="3">
    <source>
        <dbReference type="Proteomes" id="UP000029994"/>
    </source>
</evidence>
<evidence type="ECO:0000259" key="1">
    <source>
        <dbReference type="PROSITE" id="PS50943"/>
    </source>
</evidence>
<dbReference type="Proteomes" id="UP000029994">
    <property type="component" value="Unassembled WGS sequence"/>
</dbReference>
<dbReference type="GeneID" id="43682154"/>
<protein>
    <submittedName>
        <fullName evidence="2">DNA-binding protein</fullName>
    </submittedName>
</protein>
<sequence length="111" mass="12556">MKKGKMVKAQPMPDLNTEFSMETLGSAIRSKRTDRGWRIDDLALKANLSRRTVMKVEKGDTSVTFANVLVLMDILGLSLRLIDLNLFVRPHSQITSQAENSVRSSEDGWYE</sequence>
<dbReference type="PROSITE" id="PS50943">
    <property type="entry name" value="HTH_CROC1"/>
    <property type="match status" value="1"/>
</dbReference>
<dbReference type="RefSeq" id="WP_039423695.1">
    <property type="nucleotide sequence ID" value="NZ_CP061845.1"/>
</dbReference>